<dbReference type="AlphaFoldDB" id="A0A8D6PR42"/>
<feature type="transmembrane region" description="Helical" evidence="1">
    <location>
        <begin position="307"/>
        <end position="330"/>
    </location>
</feature>
<feature type="transmembrane region" description="Helical" evidence="1">
    <location>
        <begin position="127"/>
        <end position="145"/>
    </location>
</feature>
<feature type="transmembrane region" description="Helical" evidence="1">
    <location>
        <begin position="182"/>
        <end position="210"/>
    </location>
</feature>
<dbReference type="GeneID" id="65883521"/>
<feature type="transmembrane region" description="Helical" evidence="1">
    <location>
        <begin position="222"/>
        <end position="242"/>
    </location>
</feature>
<reference evidence="2 3" key="1">
    <citation type="submission" date="2020-04" db="EMBL/GenBank/DDBJ databases">
        <authorList>
            <consortium name="Genoscope - CEA"/>
            <person name="William W."/>
        </authorList>
    </citation>
    <scope>NUCLEOTIDE SEQUENCE [LARGE SCALE GENOMIC DNA]</scope>
    <source>
        <strain evidence="2 3">SG7</strain>
    </source>
</reference>
<name>A0A8D6PR42_9EURY</name>
<dbReference type="Proteomes" id="UP000679213">
    <property type="component" value="Chromosome I"/>
</dbReference>
<evidence type="ECO:0000313" key="2">
    <source>
        <dbReference type="EMBL" id="CAB3288415.1"/>
    </source>
</evidence>
<evidence type="ECO:0000256" key="1">
    <source>
        <dbReference type="SAM" id="Phobius"/>
    </source>
</evidence>
<feature type="transmembrane region" description="Helical" evidence="1">
    <location>
        <begin position="102"/>
        <end position="120"/>
    </location>
</feature>
<feature type="transmembrane region" description="Helical" evidence="1">
    <location>
        <begin position="42"/>
        <end position="65"/>
    </location>
</feature>
<evidence type="ECO:0008006" key="4">
    <source>
        <dbReference type="Google" id="ProtNLM"/>
    </source>
</evidence>
<feature type="transmembrane region" description="Helical" evidence="1">
    <location>
        <begin position="342"/>
        <end position="371"/>
    </location>
</feature>
<dbReference type="KEGG" id="mesg:MLAUSG7_0715"/>
<organism evidence="2 3">
    <name type="scientific">Methanocaldococcus lauensis</name>
    <dbReference type="NCBI Taxonomy" id="2546128"/>
    <lineage>
        <taxon>Archaea</taxon>
        <taxon>Methanobacteriati</taxon>
        <taxon>Methanobacteriota</taxon>
        <taxon>Methanomada group</taxon>
        <taxon>Methanococci</taxon>
        <taxon>Methanococcales</taxon>
        <taxon>Methanocaldococcaceae</taxon>
        <taxon>Methanocaldococcus</taxon>
    </lineage>
</organism>
<dbReference type="Pfam" id="PF01901">
    <property type="entry name" value="O_anti_polymase"/>
    <property type="match status" value="1"/>
</dbReference>
<dbReference type="RefSeq" id="WP_214400569.1">
    <property type="nucleotide sequence ID" value="NZ_LR792632.1"/>
</dbReference>
<keyword evidence="1" id="KW-1133">Transmembrane helix</keyword>
<evidence type="ECO:0000313" key="3">
    <source>
        <dbReference type="Proteomes" id="UP000679213"/>
    </source>
</evidence>
<proteinExistence type="predicted"/>
<sequence length="390" mass="44840">MYLRNIKKILKEIDLFHPVFIVVFGHLAIILLALPYLNKIGIYNFLKILLVVGIFLISFSLPFFVDIKLINININKNIIKNLSLLSFLVLSGYGSFAITHSILFTLIYLMIIILIVKLFVKYQNSKFFNNLVFLGGILSFILIVLKYKGIPLLNYNIRMAINSEPLRLISTGLLIYSGIENIFYFAVGFILLTLLGYKAGILMLTVSYIIYKYKNKINLKHLILIFLGLFLILNIVGFIVILNSNQHWKIGFLNLLCYRAYFDLTVFNKILDISSLFGLGYNIILTPNGERYIGQILFGYNHNITTLMFGSVFLDFGIFSFLFAIFLGYVSKYIYNGDKKLYAIYASILLTYCEVGINYGFLIVLLFLIYLNSLEVDFDGKVYNKNSERL</sequence>
<gene>
    <name evidence="2" type="ORF">MLAUSG7_0715</name>
</gene>
<accession>A0A8D6PR42</accession>
<dbReference type="EMBL" id="LR792632">
    <property type="protein sequence ID" value="CAB3288415.1"/>
    <property type="molecule type" value="Genomic_DNA"/>
</dbReference>
<keyword evidence="3" id="KW-1185">Reference proteome</keyword>
<keyword evidence="1" id="KW-0472">Membrane</keyword>
<dbReference type="InterPro" id="IPR002760">
    <property type="entry name" value="O_anti_polymase"/>
</dbReference>
<keyword evidence="1" id="KW-0812">Transmembrane</keyword>
<feature type="transmembrane region" description="Helical" evidence="1">
    <location>
        <begin position="15"/>
        <end position="36"/>
    </location>
</feature>
<protein>
    <recommendedName>
        <fullName evidence="4">O-antigen polymerase</fullName>
    </recommendedName>
</protein>